<proteinExistence type="predicted"/>
<organism evidence="1 2">
    <name type="scientific">Onchocerca volvulus</name>
    <dbReference type="NCBI Taxonomy" id="6282"/>
    <lineage>
        <taxon>Eukaryota</taxon>
        <taxon>Metazoa</taxon>
        <taxon>Ecdysozoa</taxon>
        <taxon>Nematoda</taxon>
        <taxon>Chromadorea</taxon>
        <taxon>Rhabditida</taxon>
        <taxon>Spirurina</taxon>
        <taxon>Spiruromorpha</taxon>
        <taxon>Filarioidea</taxon>
        <taxon>Onchocercidae</taxon>
        <taxon>Onchocerca</taxon>
    </lineage>
</organism>
<protein>
    <submittedName>
        <fullName evidence="1">Uncharacterized protein</fullName>
    </submittedName>
</protein>
<accession>A0A8R1XUK6</accession>
<dbReference type="AlphaFoldDB" id="A0A8R1XUK6"/>
<reference evidence="2" key="1">
    <citation type="submission" date="2013-10" db="EMBL/GenBank/DDBJ databases">
        <title>Genome sequencing of Onchocerca volvulus.</title>
        <authorList>
            <person name="Cotton J."/>
            <person name="Tsai J."/>
            <person name="Stanley E."/>
            <person name="Tracey A."/>
            <person name="Holroyd N."/>
            <person name="Lustigman S."/>
            <person name="Berriman M."/>
        </authorList>
    </citation>
    <scope>NUCLEOTIDE SEQUENCE</scope>
</reference>
<name>A0A8R1XUK6_ONCVO</name>
<reference evidence="1" key="2">
    <citation type="submission" date="2022-06" db="UniProtKB">
        <authorList>
            <consortium name="EnsemblMetazoa"/>
        </authorList>
    </citation>
    <scope>IDENTIFICATION</scope>
</reference>
<sequence>MRNFLGIKTTPEIAPEMVYLALSLHFRIRIEGNSGQRDAWQHVEIIKVYNFANNSSRDYD</sequence>
<evidence type="ECO:0000313" key="1">
    <source>
        <dbReference type="EnsemblMetazoa" id="OVOC3027.1"/>
    </source>
</evidence>
<dbReference type="Proteomes" id="UP000024404">
    <property type="component" value="Unassembled WGS sequence"/>
</dbReference>
<keyword evidence="2" id="KW-1185">Reference proteome</keyword>
<evidence type="ECO:0000313" key="2">
    <source>
        <dbReference type="Proteomes" id="UP000024404"/>
    </source>
</evidence>
<dbReference type="EnsemblMetazoa" id="OVOC3027.1">
    <property type="protein sequence ID" value="OVOC3027.1"/>
    <property type="gene ID" value="WBGene00239836"/>
</dbReference>
<dbReference type="EMBL" id="CMVM020000076">
    <property type="status" value="NOT_ANNOTATED_CDS"/>
    <property type="molecule type" value="Genomic_DNA"/>
</dbReference>